<gene>
    <name evidence="9" type="ORF">A4V09_08550</name>
</gene>
<dbReference type="KEGG" id="byl:A4V09_08550"/>
<dbReference type="STRING" id="1796616.A4V09_08550"/>
<evidence type="ECO:0000256" key="1">
    <source>
        <dbReference type="ARBA" id="ARBA00004651"/>
    </source>
</evidence>
<dbReference type="InterPro" id="IPR035906">
    <property type="entry name" value="MetI-like_sf"/>
</dbReference>
<dbReference type="Proteomes" id="UP000092574">
    <property type="component" value="Chromosome"/>
</dbReference>
<sequence length="287" mass="31733">MDRSQNETGKRGKDSMKKKKFPIFSLVILGLIILGCLFGKVLATGDPFYMNLTEVSLPPGSAHYFGTDTMGRDIYSMIWEGGRVSLYIGLLATVISSVIAIVYGCISGLVPDWLDDLLMRFTEIILSIPSILLVIFLQALLGEATATSIAIVIGLTSWMNISKVVRSEVRQIRSSDFVLASRLAGGKFFYILRRHLFPNFISSTMFMIVTNVSAAIGTEATLSFLGIGLPMEIISWGSMMSLSQKALLSNAWWIILIPGIFLVTTLVCITNMGEYIRLRNNREHSNL</sequence>
<keyword evidence="6 7" id="KW-0472">Membrane</keyword>
<feature type="transmembrane region" description="Helical" evidence="7">
    <location>
        <begin position="204"/>
        <end position="231"/>
    </location>
</feature>
<keyword evidence="5 7" id="KW-1133">Transmembrane helix</keyword>
<evidence type="ECO:0000259" key="8">
    <source>
        <dbReference type="PROSITE" id="PS50928"/>
    </source>
</evidence>
<evidence type="ECO:0000256" key="6">
    <source>
        <dbReference type="ARBA" id="ARBA00023136"/>
    </source>
</evidence>
<comment type="similarity">
    <text evidence="7">Belongs to the binding-protein-dependent transport system permease family.</text>
</comment>
<feature type="transmembrane region" description="Helical" evidence="7">
    <location>
        <begin position="118"/>
        <end position="140"/>
    </location>
</feature>
<feature type="transmembrane region" description="Helical" evidence="7">
    <location>
        <begin position="251"/>
        <end position="272"/>
    </location>
</feature>
<dbReference type="PANTHER" id="PTHR43386:SF1">
    <property type="entry name" value="D,D-DIPEPTIDE TRANSPORT SYSTEM PERMEASE PROTEIN DDPC-RELATED"/>
    <property type="match status" value="1"/>
</dbReference>
<protein>
    <submittedName>
        <fullName evidence="9">Peptide ABC transporter permease</fullName>
    </submittedName>
</protein>
<feature type="transmembrane region" description="Helical" evidence="7">
    <location>
        <begin position="21"/>
        <end position="43"/>
    </location>
</feature>
<dbReference type="InterPro" id="IPR050366">
    <property type="entry name" value="BP-dependent_transpt_permease"/>
</dbReference>
<keyword evidence="4 7" id="KW-0812">Transmembrane</keyword>
<accession>A0A1C7I877</accession>
<dbReference type="CDD" id="cd06261">
    <property type="entry name" value="TM_PBP2"/>
    <property type="match status" value="1"/>
</dbReference>
<evidence type="ECO:0000256" key="7">
    <source>
        <dbReference type="RuleBase" id="RU363032"/>
    </source>
</evidence>
<feature type="transmembrane region" description="Helical" evidence="7">
    <location>
        <begin position="146"/>
        <end position="165"/>
    </location>
</feature>
<organism evidence="9 10">
    <name type="scientific">Blautia pseudococcoides</name>
    <dbReference type="NCBI Taxonomy" id="1796616"/>
    <lineage>
        <taxon>Bacteria</taxon>
        <taxon>Bacillati</taxon>
        <taxon>Bacillota</taxon>
        <taxon>Clostridia</taxon>
        <taxon>Lachnospirales</taxon>
        <taxon>Lachnospiraceae</taxon>
        <taxon>Blautia</taxon>
    </lineage>
</organism>
<feature type="domain" description="ABC transmembrane type-1" evidence="8">
    <location>
        <begin position="86"/>
        <end position="273"/>
    </location>
</feature>
<keyword evidence="2 7" id="KW-0813">Transport</keyword>
<dbReference type="Gene3D" id="1.10.3720.10">
    <property type="entry name" value="MetI-like"/>
    <property type="match status" value="1"/>
</dbReference>
<dbReference type="Pfam" id="PF00528">
    <property type="entry name" value="BPD_transp_1"/>
    <property type="match status" value="1"/>
</dbReference>
<evidence type="ECO:0000256" key="2">
    <source>
        <dbReference type="ARBA" id="ARBA00022448"/>
    </source>
</evidence>
<keyword evidence="3" id="KW-1003">Cell membrane</keyword>
<comment type="subcellular location">
    <subcellularLocation>
        <location evidence="1 7">Cell membrane</location>
        <topology evidence="1 7">Multi-pass membrane protein</topology>
    </subcellularLocation>
</comment>
<dbReference type="InterPro" id="IPR025966">
    <property type="entry name" value="OppC_N"/>
</dbReference>
<evidence type="ECO:0000313" key="9">
    <source>
        <dbReference type="EMBL" id="ANU75811.1"/>
    </source>
</evidence>
<feature type="transmembrane region" description="Helical" evidence="7">
    <location>
        <begin position="84"/>
        <end position="106"/>
    </location>
</feature>
<evidence type="ECO:0000256" key="3">
    <source>
        <dbReference type="ARBA" id="ARBA00022475"/>
    </source>
</evidence>
<keyword evidence="10" id="KW-1185">Reference proteome</keyword>
<evidence type="ECO:0000256" key="5">
    <source>
        <dbReference type="ARBA" id="ARBA00022989"/>
    </source>
</evidence>
<dbReference type="InterPro" id="IPR000515">
    <property type="entry name" value="MetI-like"/>
</dbReference>
<dbReference type="PROSITE" id="PS50928">
    <property type="entry name" value="ABC_TM1"/>
    <property type="match status" value="1"/>
</dbReference>
<dbReference type="Pfam" id="PF12911">
    <property type="entry name" value="OppC_N"/>
    <property type="match status" value="1"/>
</dbReference>
<proteinExistence type="inferred from homology"/>
<evidence type="ECO:0000313" key="10">
    <source>
        <dbReference type="Proteomes" id="UP000092574"/>
    </source>
</evidence>
<dbReference type="PANTHER" id="PTHR43386">
    <property type="entry name" value="OLIGOPEPTIDE TRANSPORT SYSTEM PERMEASE PROTEIN APPC"/>
    <property type="match status" value="1"/>
</dbReference>
<dbReference type="EMBL" id="CP015405">
    <property type="protein sequence ID" value="ANU75811.1"/>
    <property type="molecule type" value="Genomic_DNA"/>
</dbReference>
<dbReference type="SUPFAM" id="SSF161098">
    <property type="entry name" value="MetI-like"/>
    <property type="match status" value="1"/>
</dbReference>
<dbReference type="AlphaFoldDB" id="A0A1C7I877"/>
<name>A0A1C7I877_9FIRM</name>
<reference evidence="9" key="1">
    <citation type="submission" date="2017-04" db="EMBL/GenBank/DDBJ databases">
        <title>Complete Genome Sequences of Twelve Strains of a Stable Defined Moderately Diverse Mouse Microbiota 2 (sDMDMm2).</title>
        <authorList>
            <person name="Uchimura Y."/>
            <person name="Wyss M."/>
            <person name="Brugiroux S."/>
            <person name="Limenitakis J.P."/>
            <person name="Stecher B."/>
            <person name="McCoy K.D."/>
            <person name="Macpherson A.J."/>
        </authorList>
    </citation>
    <scope>NUCLEOTIDE SEQUENCE</scope>
    <source>
        <strain evidence="9">YL58</strain>
    </source>
</reference>
<dbReference type="GO" id="GO:0055085">
    <property type="term" value="P:transmembrane transport"/>
    <property type="evidence" value="ECO:0007669"/>
    <property type="project" value="InterPro"/>
</dbReference>
<dbReference type="GO" id="GO:0005886">
    <property type="term" value="C:plasma membrane"/>
    <property type="evidence" value="ECO:0007669"/>
    <property type="project" value="UniProtKB-SubCell"/>
</dbReference>
<evidence type="ECO:0000256" key="4">
    <source>
        <dbReference type="ARBA" id="ARBA00022692"/>
    </source>
</evidence>